<keyword evidence="2" id="KW-0732">Signal</keyword>
<dbReference type="Proteomes" id="UP000192639">
    <property type="component" value="Unassembled WGS sequence"/>
</dbReference>
<dbReference type="EMBL" id="LWDP01000034">
    <property type="protein sequence ID" value="ORD94049.1"/>
    <property type="molecule type" value="Genomic_DNA"/>
</dbReference>
<organism evidence="3 4">
    <name type="scientific">Enterospora canceri</name>
    <dbReference type="NCBI Taxonomy" id="1081671"/>
    <lineage>
        <taxon>Eukaryota</taxon>
        <taxon>Fungi</taxon>
        <taxon>Fungi incertae sedis</taxon>
        <taxon>Microsporidia</taxon>
        <taxon>Enterocytozoonidae</taxon>
        <taxon>Enterospora</taxon>
    </lineage>
</organism>
<sequence>MIVVSYLIFGFCYQISGVDVSGDRTLVLQLVGLPGITEFYNKMKVIRSEDEFYEIERKLCRITVKKVMESDLLNAFAKDVIITDGFNKRAVWATKMFRGTISRYRGRSIPREVRNLKEMKKELMRFTHLALMECKNMMDCGTTDYSGTIREFIIFENDLIQMVNRCNLSDNSSSNATSLDTLKLGELDQYSTINYKQEFHRTRVDLITGNLFQNNLSPIKEPTTEPIRRHDTISSSNHSTVVDHRQSMRALNSYELDFKNYLKSRETMHMNGVPESIRRWRQFEISCSSTKFVRQRNEHYPNYTIYPLRVKYDNGSFKVKIKFNNKFKQDTALVVWTEAIINKEKQRIFLGKFELGKKFRKHVIKLKGPFKDGDEFLFHLINKQKTRMSPEVSVCYSELLVDQSGSPICSPKNHATNNGQ</sequence>
<evidence type="ECO:0000313" key="3">
    <source>
        <dbReference type="EMBL" id="ORD94049.1"/>
    </source>
</evidence>
<dbReference type="VEuPathDB" id="MicrosporidiaDB:ECANGB1_1204"/>
<evidence type="ECO:0000313" key="4">
    <source>
        <dbReference type="Proteomes" id="UP000192639"/>
    </source>
</evidence>
<keyword evidence="4" id="KW-1185">Reference proteome</keyword>
<accession>A0A1Y1S6G2</accession>
<evidence type="ECO:0000256" key="1">
    <source>
        <dbReference type="SAM" id="MobiDB-lite"/>
    </source>
</evidence>
<feature type="signal peptide" evidence="2">
    <location>
        <begin position="1"/>
        <end position="17"/>
    </location>
</feature>
<proteinExistence type="predicted"/>
<feature type="region of interest" description="Disordered" evidence="1">
    <location>
        <begin position="218"/>
        <end position="239"/>
    </location>
</feature>
<feature type="compositionally biased region" description="Basic and acidic residues" evidence="1">
    <location>
        <begin position="222"/>
        <end position="232"/>
    </location>
</feature>
<evidence type="ECO:0000256" key="2">
    <source>
        <dbReference type="SAM" id="SignalP"/>
    </source>
</evidence>
<dbReference type="AlphaFoldDB" id="A0A1Y1S6G2"/>
<protein>
    <submittedName>
        <fullName evidence="3">Uncharacterized protein</fullName>
    </submittedName>
</protein>
<feature type="chain" id="PRO_5011988034" evidence="2">
    <location>
        <begin position="18"/>
        <end position="420"/>
    </location>
</feature>
<name>A0A1Y1S6G2_9MICR</name>
<gene>
    <name evidence="3" type="ORF">ECANGB1_1204</name>
</gene>
<reference evidence="3 4" key="1">
    <citation type="journal article" date="2017" name="Environ. Microbiol.">
        <title>Decay of the glycolytic pathway and adaptation to intranuclear parasitism within Enterocytozoonidae microsporidia.</title>
        <authorList>
            <person name="Wiredu Boakye D."/>
            <person name="Jaroenlak P."/>
            <person name="Prachumwat A."/>
            <person name="Williams T.A."/>
            <person name="Bateman K.S."/>
            <person name="Itsathitphaisarn O."/>
            <person name="Sritunyalucksana K."/>
            <person name="Paszkiewicz K.H."/>
            <person name="Moore K.A."/>
            <person name="Stentiford G.D."/>
            <person name="Williams B.A."/>
        </authorList>
    </citation>
    <scope>NUCLEOTIDE SEQUENCE [LARGE SCALE GENOMIC DNA]</scope>
    <source>
        <strain evidence="3 4">GB1</strain>
    </source>
</reference>
<comment type="caution">
    <text evidence="3">The sequence shown here is derived from an EMBL/GenBank/DDBJ whole genome shotgun (WGS) entry which is preliminary data.</text>
</comment>